<comment type="catalytic activity">
    <reaction evidence="6">
        <text>a 1,2-diacyl-sn-glycero-3-phosphoethanolamine(in) = a 1,2-diacyl-sn-glycero-3-phosphoethanolamine(out)</text>
        <dbReference type="Rhea" id="RHEA:38895"/>
        <dbReference type="ChEBI" id="CHEBI:64612"/>
    </reaction>
</comment>
<evidence type="ECO:0000256" key="5">
    <source>
        <dbReference type="ARBA" id="ARBA00023136"/>
    </source>
</evidence>
<dbReference type="GO" id="GO:0012505">
    <property type="term" value="C:endomembrane system"/>
    <property type="evidence" value="ECO:0007669"/>
    <property type="project" value="TreeGrafter"/>
</dbReference>
<comment type="catalytic activity">
    <reaction evidence="7">
        <text>a 1,2-diacyl-sn-glycero-3-phosphocholine(in) = a 1,2-diacyl-sn-glycero-3-phosphocholine(out)</text>
        <dbReference type="Rhea" id="RHEA:38571"/>
        <dbReference type="ChEBI" id="CHEBI:57643"/>
    </reaction>
</comment>
<evidence type="ECO:0000256" key="3">
    <source>
        <dbReference type="ARBA" id="ARBA00022692"/>
    </source>
</evidence>
<keyword evidence="3 15" id="KW-0812">Transmembrane</keyword>
<dbReference type="Pfam" id="PF05602">
    <property type="entry name" value="CLPTM1"/>
    <property type="match status" value="1"/>
</dbReference>
<feature type="transmembrane region" description="Helical" evidence="15">
    <location>
        <begin position="340"/>
        <end position="358"/>
    </location>
</feature>
<comment type="catalytic activity">
    <reaction evidence="8">
        <text>a 1,2-diacyl-sn-glycero-3-phospho-(1D-myo-inositol)(in) = a 1,2-diacyl-sn-glycero-3-phospho-(1D-myo-inositol)(out)</text>
        <dbReference type="Rhea" id="RHEA:38691"/>
        <dbReference type="ChEBI" id="CHEBI:57880"/>
    </reaction>
</comment>
<comment type="catalytic activity">
    <reaction evidence="9">
        <text>6-(alpha-D-glucosaminyl)-(1-octadecanoyl,2-(9Z)-octadecenoyl-sn-glycero-3-phospho)-1D-myo-inositol(in) = 6-(alpha-D-glucosaminyl)-(1-octadecanoyl,2-(9Z)-octadecenoyl-sn-glycero-3-phospho)-1D-myo-inositol(out)</text>
        <dbReference type="Rhea" id="RHEA:71495"/>
        <dbReference type="ChEBI" id="CHEBI:190691"/>
    </reaction>
</comment>
<evidence type="ECO:0000256" key="13">
    <source>
        <dbReference type="ARBA" id="ARBA00045827"/>
    </source>
</evidence>
<evidence type="ECO:0000256" key="2">
    <source>
        <dbReference type="ARBA" id="ARBA00009310"/>
    </source>
</evidence>
<evidence type="ECO:0000256" key="7">
    <source>
        <dbReference type="ARBA" id="ARBA00024631"/>
    </source>
</evidence>
<comment type="catalytic activity">
    <reaction evidence="14">
        <text>a 6-(alpha-D-glucosaminyl)-1-(1,2-diacyl-sn-glycero-3-phospho)-1D-myo-inositol(in) = a 6-(alpha-D-glucosaminyl)-1-(1,2-diacyl-sn-glycero-3-phospho)-1D-myo-inositol(out)</text>
        <dbReference type="Rhea" id="RHEA:71491"/>
        <dbReference type="ChEBI" id="CHEBI:57997"/>
    </reaction>
</comment>
<dbReference type="PANTHER" id="PTHR21347:SF0">
    <property type="entry name" value="LIPID SCRAMBLASE CLPTM1L"/>
    <property type="match status" value="1"/>
</dbReference>
<name>A0A9N9MVE6_9CUCU</name>
<comment type="subcellular location">
    <subcellularLocation>
        <location evidence="1">Membrane</location>
        <topology evidence="1">Multi-pass membrane protein</topology>
    </subcellularLocation>
</comment>
<evidence type="ECO:0000256" key="14">
    <source>
        <dbReference type="ARBA" id="ARBA00093208"/>
    </source>
</evidence>
<keyword evidence="5 15" id="KW-0472">Membrane</keyword>
<evidence type="ECO:0000313" key="16">
    <source>
        <dbReference type="EMBL" id="CAG9770890.1"/>
    </source>
</evidence>
<feature type="transmembrane region" description="Helical" evidence="15">
    <location>
        <begin position="397"/>
        <end position="416"/>
    </location>
</feature>
<evidence type="ECO:0000256" key="9">
    <source>
        <dbReference type="ARBA" id="ARBA00036810"/>
    </source>
</evidence>
<feature type="transmembrane region" description="Helical" evidence="15">
    <location>
        <begin position="277"/>
        <end position="298"/>
    </location>
</feature>
<evidence type="ECO:0000256" key="1">
    <source>
        <dbReference type="ARBA" id="ARBA00004141"/>
    </source>
</evidence>
<evidence type="ECO:0000256" key="4">
    <source>
        <dbReference type="ARBA" id="ARBA00022989"/>
    </source>
</evidence>
<evidence type="ECO:0000256" key="11">
    <source>
        <dbReference type="ARBA" id="ARBA00042320"/>
    </source>
</evidence>
<evidence type="ECO:0000256" key="6">
    <source>
        <dbReference type="ARBA" id="ARBA00024615"/>
    </source>
</evidence>
<feature type="transmembrane region" description="Helical" evidence="15">
    <location>
        <begin position="422"/>
        <end position="443"/>
    </location>
</feature>
<dbReference type="InterPro" id="IPR008429">
    <property type="entry name" value="CLPTM1"/>
</dbReference>
<keyword evidence="17" id="KW-1185">Reference proteome</keyword>
<evidence type="ECO:0000256" key="10">
    <source>
        <dbReference type="ARBA" id="ARBA00040905"/>
    </source>
</evidence>
<gene>
    <name evidence="16" type="ORF">CEUTPL_LOCUS11334</name>
</gene>
<dbReference type="OrthoDB" id="378564at2759"/>
<dbReference type="GO" id="GO:0016020">
    <property type="term" value="C:membrane"/>
    <property type="evidence" value="ECO:0007669"/>
    <property type="project" value="UniProtKB-SubCell"/>
</dbReference>
<proteinExistence type="inferred from homology"/>
<comment type="function">
    <text evidence="13">Scramblase that mediates the translocation of glucosaminylphosphatidylinositol (alpha-D-GlcN-(1-6)-(1,2-diacyl-sn-glycero-3-phospho)-1D-myo-inositol, GlcN-PI) across the endoplasmic reticulum (ER) membrane, from the cytosolic leaflet to the luminal leaflet of the ER membrane, where it participates in the biosynthesis of glycosylphosphatidylinositol (GPI). GPI is a lipid glycoconjugate involved in post-translational modification of proteins. Can also translocate 1,2-diacyl-sn-glycero-3-phospho-(1D-myo-inositol) (phosphatidylinositol or PI), as well as several other phospholipids (1,2-diacyl-sn-glycero-3-phosphocholine, 1,2-diacyl-sn-glycero-3-phosphoethanolamine), and N-acetylglucosaminylphosphatidylinositol (GlcNAc-PI) in vitro.</text>
</comment>
<protein>
    <recommendedName>
        <fullName evidence="10">Lipid scramblase CLPTM1L</fullName>
    </recommendedName>
    <alternativeName>
        <fullName evidence="12">Cisplatin resistance-related protein 9</fullName>
    </alternativeName>
    <alternativeName>
        <fullName evidence="11">Cleft lip and palate transmembrane protein 1-like protein</fullName>
    </alternativeName>
</protein>
<comment type="similarity">
    <text evidence="2">Belongs to the CLPTM1 family.</text>
</comment>
<evidence type="ECO:0000256" key="15">
    <source>
        <dbReference type="SAM" id="Phobius"/>
    </source>
</evidence>
<dbReference type="AlphaFoldDB" id="A0A9N9MVE6"/>
<dbReference type="PANTHER" id="PTHR21347">
    <property type="entry name" value="CLEFT LIP AND PALATE ASSOCIATED TRANSMEMBRANE PROTEIN-RELATED"/>
    <property type="match status" value="1"/>
</dbReference>
<evidence type="ECO:0000256" key="8">
    <source>
        <dbReference type="ARBA" id="ARBA00035895"/>
    </source>
</evidence>
<sequence>MKPSLTFIGSGIFFLLIARSIWSLYSIWQSPECNNLIQETCYHSFLNENPKLDLMVYVSDNSKSGKFESILNLKELDYRTPFEKDITIEIPKAVRNNGSLFIHNLIVPSEHAKKFSVNDLKGLLNAKEATYVKGRLTKFAIPKSGAFNLLKEEGEMKKDYKPVTHLRSKYAITLCTEELHLPHSDIPFEIHNHLRVNQQGQFLPILYPDFLNMRLKDLIEITPSTQTMTFTYAFNPISLGKTRFYIQMEATLKQFIQLGFTEKDLDEVKGVFGDTNLYLLCATMAIGSIHLLLDFLSFKNDVSFWKTQKSMAGLSTKTVLWRAFSQAVVFLFLLDEGTSLLVLIPAGIATLIEIWKVTKVCKTHMTLSWSGLKFQRDKTESAAEAETRKYDEECMKYLSYLLYPLCLGAAIYSLLYQPHKSWYSWTINNLVNGVYAFGFLFMLPQLFINYRLKSVAALPWRAFTYRAFNTFIDDIFAFIITMPTAHRVACLRDDVVFLVYLYQRWLYPVDTSRVEDISGEVIPESKEVEESKKKK</sequence>
<accession>A0A9N9MVE6</accession>
<dbReference type="Proteomes" id="UP001152799">
    <property type="component" value="Chromosome 6"/>
</dbReference>
<dbReference type="EMBL" id="OU892282">
    <property type="protein sequence ID" value="CAG9770890.1"/>
    <property type="molecule type" value="Genomic_DNA"/>
</dbReference>
<evidence type="ECO:0000256" key="12">
    <source>
        <dbReference type="ARBA" id="ARBA00043155"/>
    </source>
</evidence>
<reference evidence="16" key="1">
    <citation type="submission" date="2022-01" db="EMBL/GenBank/DDBJ databases">
        <authorList>
            <person name="King R."/>
        </authorList>
    </citation>
    <scope>NUCLEOTIDE SEQUENCE</scope>
</reference>
<organism evidence="16 17">
    <name type="scientific">Ceutorhynchus assimilis</name>
    <name type="common">cabbage seed weevil</name>
    <dbReference type="NCBI Taxonomy" id="467358"/>
    <lineage>
        <taxon>Eukaryota</taxon>
        <taxon>Metazoa</taxon>
        <taxon>Ecdysozoa</taxon>
        <taxon>Arthropoda</taxon>
        <taxon>Hexapoda</taxon>
        <taxon>Insecta</taxon>
        <taxon>Pterygota</taxon>
        <taxon>Neoptera</taxon>
        <taxon>Endopterygota</taxon>
        <taxon>Coleoptera</taxon>
        <taxon>Polyphaga</taxon>
        <taxon>Cucujiformia</taxon>
        <taxon>Curculionidae</taxon>
        <taxon>Ceutorhynchinae</taxon>
        <taxon>Ceutorhynchus</taxon>
    </lineage>
</organism>
<evidence type="ECO:0000313" key="17">
    <source>
        <dbReference type="Proteomes" id="UP001152799"/>
    </source>
</evidence>
<keyword evidence="4 15" id="KW-1133">Transmembrane helix</keyword>